<dbReference type="Proteomes" id="UP001175226">
    <property type="component" value="Unassembled WGS sequence"/>
</dbReference>
<dbReference type="AlphaFoldDB" id="A0AA39K0K7"/>
<evidence type="ECO:0000313" key="2">
    <source>
        <dbReference type="Proteomes" id="UP001175226"/>
    </source>
</evidence>
<comment type="caution">
    <text evidence="1">The sequence shown here is derived from an EMBL/GenBank/DDBJ whole genome shotgun (WGS) entry which is preliminary data.</text>
</comment>
<gene>
    <name evidence="1" type="ORF">EV421DRAFT_1731001</name>
</gene>
<dbReference type="EMBL" id="JAUEPT010000004">
    <property type="protein sequence ID" value="KAK0452335.1"/>
    <property type="molecule type" value="Genomic_DNA"/>
</dbReference>
<organism evidence="1 2">
    <name type="scientific">Armillaria borealis</name>
    <dbReference type="NCBI Taxonomy" id="47425"/>
    <lineage>
        <taxon>Eukaryota</taxon>
        <taxon>Fungi</taxon>
        <taxon>Dikarya</taxon>
        <taxon>Basidiomycota</taxon>
        <taxon>Agaricomycotina</taxon>
        <taxon>Agaricomycetes</taxon>
        <taxon>Agaricomycetidae</taxon>
        <taxon>Agaricales</taxon>
        <taxon>Marasmiineae</taxon>
        <taxon>Physalacriaceae</taxon>
        <taxon>Armillaria</taxon>
    </lineage>
</organism>
<accession>A0AA39K0K7</accession>
<name>A0AA39K0K7_9AGAR</name>
<sequence>MAFEMTSERTGGFLYVRVQSYGAPTTSRSSLHDSESRTVPLSGASLTLDERSSTYNYPGRPASAKENLVTVHDAGSSTIQYSLQKNGVGVKKGARAGDTLQFLKTFLLPVSELKRCVKVVDIHGWQGAIGWKIQDFSANDYHEVRELLEKPISRFLRNIVWREPPAKKCKAIVKAILFWYKIPFRLRTRWQCLVHDLCSTRRKFRW</sequence>
<protein>
    <submittedName>
        <fullName evidence="1">Uncharacterized protein</fullName>
    </submittedName>
</protein>
<proteinExistence type="predicted"/>
<evidence type="ECO:0000313" key="1">
    <source>
        <dbReference type="EMBL" id="KAK0452335.1"/>
    </source>
</evidence>
<reference evidence="1" key="1">
    <citation type="submission" date="2023-06" db="EMBL/GenBank/DDBJ databases">
        <authorList>
            <consortium name="Lawrence Berkeley National Laboratory"/>
            <person name="Ahrendt S."/>
            <person name="Sahu N."/>
            <person name="Indic B."/>
            <person name="Wong-Bajracharya J."/>
            <person name="Merenyi Z."/>
            <person name="Ke H.-M."/>
            <person name="Monk M."/>
            <person name="Kocsube S."/>
            <person name="Drula E."/>
            <person name="Lipzen A."/>
            <person name="Balint B."/>
            <person name="Henrissat B."/>
            <person name="Andreopoulos B."/>
            <person name="Martin F.M."/>
            <person name="Harder C.B."/>
            <person name="Rigling D."/>
            <person name="Ford K.L."/>
            <person name="Foster G.D."/>
            <person name="Pangilinan J."/>
            <person name="Papanicolaou A."/>
            <person name="Barry K."/>
            <person name="LaButti K."/>
            <person name="Viragh M."/>
            <person name="Koriabine M."/>
            <person name="Yan M."/>
            <person name="Riley R."/>
            <person name="Champramary S."/>
            <person name="Plett K.L."/>
            <person name="Tsai I.J."/>
            <person name="Slot J."/>
            <person name="Sipos G."/>
            <person name="Plett J."/>
            <person name="Nagy L.G."/>
            <person name="Grigoriev I.V."/>
        </authorList>
    </citation>
    <scope>NUCLEOTIDE SEQUENCE</scope>
    <source>
        <strain evidence="1">FPL87.14</strain>
    </source>
</reference>
<keyword evidence="2" id="KW-1185">Reference proteome</keyword>